<reference evidence="3 4" key="1">
    <citation type="submission" date="2024-10" db="EMBL/GenBank/DDBJ databases">
        <title>The Natural Products Discovery Center: Release of the First 8490 Sequenced Strains for Exploring Actinobacteria Biosynthetic Diversity.</title>
        <authorList>
            <person name="Kalkreuter E."/>
            <person name="Kautsar S.A."/>
            <person name="Yang D."/>
            <person name="Bader C.D."/>
            <person name="Teijaro C.N."/>
            <person name="Fluegel L."/>
            <person name="Davis C.M."/>
            <person name="Simpson J.R."/>
            <person name="Lauterbach L."/>
            <person name="Steele A.D."/>
            <person name="Gui C."/>
            <person name="Meng S."/>
            <person name="Li G."/>
            <person name="Viehrig K."/>
            <person name="Ye F."/>
            <person name="Su P."/>
            <person name="Kiefer A.F."/>
            <person name="Nichols A."/>
            <person name="Cepeda A.J."/>
            <person name="Yan W."/>
            <person name="Fan B."/>
            <person name="Jiang Y."/>
            <person name="Adhikari A."/>
            <person name="Zheng C.-J."/>
            <person name="Schuster L."/>
            <person name="Cowan T.M."/>
            <person name="Smanski M.J."/>
            <person name="Chevrette M.G."/>
            <person name="De Carvalho L.P.S."/>
            <person name="Shen B."/>
        </authorList>
    </citation>
    <scope>NUCLEOTIDE SEQUENCE [LARGE SCALE GENOMIC DNA]</scope>
    <source>
        <strain evidence="3 4">NPDC050545</strain>
    </source>
</reference>
<keyword evidence="4" id="KW-1185">Reference proteome</keyword>
<accession>A0ABW7ZAW7</accession>
<feature type="signal peptide" evidence="2">
    <location>
        <begin position="1"/>
        <end position="24"/>
    </location>
</feature>
<gene>
    <name evidence="3" type="ORF">ACIBG2_48660</name>
</gene>
<evidence type="ECO:0008006" key="5">
    <source>
        <dbReference type="Google" id="ProtNLM"/>
    </source>
</evidence>
<comment type="caution">
    <text evidence="3">The sequence shown here is derived from an EMBL/GenBank/DDBJ whole genome shotgun (WGS) entry which is preliminary data.</text>
</comment>
<feature type="chain" id="PRO_5046874557" description="LppX_LprAFG lipoprotein" evidence="2">
    <location>
        <begin position="25"/>
        <end position="293"/>
    </location>
</feature>
<organism evidence="3 4">
    <name type="scientific">Nonomuraea typhae</name>
    <dbReference type="NCBI Taxonomy" id="2603600"/>
    <lineage>
        <taxon>Bacteria</taxon>
        <taxon>Bacillati</taxon>
        <taxon>Actinomycetota</taxon>
        <taxon>Actinomycetes</taxon>
        <taxon>Streptosporangiales</taxon>
        <taxon>Streptosporangiaceae</taxon>
        <taxon>Nonomuraea</taxon>
    </lineage>
</organism>
<evidence type="ECO:0000313" key="4">
    <source>
        <dbReference type="Proteomes" id="UP001612741"/>
    </source>
</evidence>
<evidence type="ECO:0000256" key="2">
    <source>
        <dbReference type="SAM" id="SignalP"/>
    </source>
</evidence>
<dbReference type="Proteomes" id="UP001612741">
    <property type="component" value="Unassembled WGS sequence"/>
</dbReference>
<name>A0ABW7ZAW7_9ACTN</name>
<evidence type="ECO:0000313" key="3">
    <source>
        <dbReference type="EMBL" id="MFI6505327.1"/>
    </source>
</evidence>
<sequence>MKRIFAGVALSVAAVSLTAAPAQAAAPKDPVATLKKQFVAGTGVTFTDRTALISGGQRAIFVRRTGTFAFSLAGLAASDITGKFTIKASDIPDGEDENTKFLKGMAMPERTIRIGKTAYISGGIFGQLLPEGKTWFKMPNGPTGGVTGLYGQIVNVTEAATLKTLIQNGKAVKGGYAGTITAGQLKKVSAWYRASMPFGTLKASQLKTPITFKLELDAAGLPKRLVTSYSPAALGQKAPSGDGVSVDTRFTGWGAKAKIVAPPADEVTTTFEDGSAELPESLPLGNGNDSVAK</sequence>
<keyword evidence="2" id="KW-0732">Signal</keyword>
<dbReference type="RefSeq" id="WP_397091432.1">
    <property type="nucleotide sequence ID" value="NZ_JBITGY010000018.1"/>
</dbReference>
<feature type="region of interest" description="Disordered" evidence="1">
    <location>
        <begin position="272"/>
        <end position="293"/>
    </location>
</feature>
<protein>
    <recommendedName>
        <fullName evidence="5">LppX_LprAFG lipoprotein</fullName>
    </recommendedName>
</protein>
<evidence type="ECO:0000256" key="1">
    <source>
        <dbReference type="SAM" id="MobiDB-lite"/>
    </source>
</evidence>
<proteinExistence type="predicted"/>
<dbReference type="EMBL" id="JBITGY010000018">
    <property type="protein sequence ID" value="MFI6505327.1"/>
    <property type="molecule type" value="Genomic_DNA"/>
</dbReference>